<dbReference type="EMBL" id="JAPNNL010000138">
    <property type="protein sequence ID" value="MDA0637114.1"/>
    <property type="molecule type" value="Genomic_DNA"/>
</dbReference>
<keyword evidence="3" id="KW-0804">Transcription</keyword>
<reference evidence="7" key="1">
    <citation type="submission" date="2022-11" db="EMBL/GenBank/DDBJ databases">
        <title>Nonomuraea corallina sp. nov., a new species of the genus Nonomuraea isolated from sea side sediment in Thai sea.</title>
        <authorList>
            <person name="Ngamcharungchit C."/>
            <person name="Matsumoto A."/>
            <person name="Suriyachadkun C."/>
            <person name="Panbangred W."/>
            <person name="Inahashi Y."/>
            <person name="Intra B."/>
        </authorList>
    </citation>
    <scope>NUCLEOTIDE SEQUENCE</scope>
    <source>
        <strain evidence="7">MCN248</strain>
    </source>
</reference>
<evidence type="ECO:0000256" key="5">
    <source>
        <dbReference type="SAM" id="MobiDB-lite"/>
    </source>
</evidence>
<dbReference type="SUPFAM" id="SSF48498">
    <property type="entry name" value="Tetracyclin repressor-like, C-terminal domain"/>
    <property type="match status" value="1"/>
</dbReference>
<dbReference type="Proteomes" id="UP001144036">
    <property type="component" value="Unassembled WGS sequence"/>
</dbReference>
<comment type="caution">
    <text evidence="7">The sequence shown here is derived from an EMBL/GenBank/DDBJ whole genome shotgun (WGS) entry which is preliminary data.</text>
</comment>
<organism evidence="7 8">
    <name type="scientific">Nonomuraea corallina</name>
    <dbReference type="NCBI Taxonomy" id="2989783"/>
    <lineage>
        <taxon>Bacteria</taxon>
        <taxon>Bacillati</taxon>
        <taxon>Actinomycetota</taxon>
        <taxon>Actinomycetes</taxon>
        <taxon>Streptosporangiales</taxon>
        <taxon>Streptosporangiaceae</taxon>
        <taxon>Nonomuraea</taxon>
    </lineage>
</organism>
<dbReference type="InterPro" id="IPR009057">
    <property type="entry name" value="Homeodomain-like_sf"/>
</dbReference>
<keyword evidence="1" id="KW-0805">Transcription regulation</keyword>
<feature type="compositionally biased region" description="Acidic residues" evidence="5">
    <location>
        <begin position="74"/>
        <end position="87"/>
    </location>
</feature>
<dbReference type="PANTHER" id="PTHR30055:SF148">
    <property type="entry name" value="TETR-FAMILY TRANSCRIPTIONAL REGULATOR"/>
    <property type="match status" value="1"/>
</dbReference>
<dbReference type="PANTHER" id="PTHR30055">
    <property type="entry name" value="HTH-TYPE TRANSCRIPTIONAL REGULATOR RUTR"/>
    <property type="match status" value="1"/>
</dbReference>
<dbReference type="SUPFAM" id="SSF46689">
    <property type="entry name" value="Homeodomain-like"/>
    <property type="match status" value="1"/>
</dbReference>
<dbReference type="InterPro" id="IPR050109">
    <property type="entry name" value="HTH-type_TetR-like_transc_reg"/>
</dbReference>
<name>A0ABT4SIZ9_9ACTN</name>
<evidence type="ECO:0000256" key="3">
    <source>
        <dbReference type="ARBA" id="ARBA00023163"/>
    </source>
</evidence>
<evidence type="ECO:0000256" key="4">
    <source>
        <dbReference type="PROSITE-ProRule" id="PRU00335"/>
    </source>
</evidence>
<sequence length="215" mass="23023">MRRRTTPDAGRRSEASRHAILTAAFELAGEVGYAKLSVEGIAARAGVGKQTIYRWWPSKGAVLLDAFLHLSEGDGGESDGGESDGGESDGGGGMALPDTGDLEADLKLVLRATVDEFADPRYDRPLRALTIEITNDPALAARYAERLDGPMKEAKKARLRAAQEAGQLPAGLDLDVAVDLIWGPLLSRWLRRSGPLTHAYADAVVETALRGLYAR</sequence>
<dbReference type="Pfam" id="PF16859">
    <property type="entry name" value="TetR_C_11"/>
    <property type="match status" value="1"/>
</dbReference>
<proteinExistence type="predicted"/>
<dbReference type="Gene3D" id="1.10.10.60">
    <property type="entry name" value="Homeodomain-like"/>
    <property type="match status" value="1"/>
</dbReference>
<dbReference type="RefSeq" id="WP_270158025.1">
    <property type="nucleotide sequence ID" value="NZ_JAPNNL010000138.1"/>
</dbReference>
<dbReference type="Gene3D" id="1.10.357.10">
    <property type="entry name" value="Tetracycline Repressor, domain 2"/>
    <property type="match status" value="1"/>
</dbReference>
<evidence type="ECO:0000313" key="8">
    <source>
        <dbReference type="Proteomes" id="UP001144036"/>
    </source>
</evidence>
<evidence type="ECO:0000313" key="7">
    <source>
        <dbReference type="EMBL" id="MDA0637114.1"/>
    </source>
</evidence>
<dbReference type="InterPro" id="IPR001647">
    <property type="entry name" value="HTH_TetR"/>
</dbReference>
<evidence type="ECO:0000256" key="2">
    <source>
        <dbReference type="ARBA" id="ARBA00023125"/>
    </source>
</evidence>
<feature type="region of interest" description="Disordered" evidence="5">
    <location>
        <begin position="73"/>
        <end position="97"/>
    </location>
</feature>
<dbReference type="PROSITE" id="PS50977">
    <property type="entry name" value="HTH_TETR_2"/>
    <property type="match status" value="1"/>
</dbReference>
<feature type="domain" description="HTH tetR-type" evidence="6">
    <location>
        <begin position="14"/>
        <end position="74"/>
    </location>
</feature>
<keyword evidence="2 4" id="KW-0238">DNA-binding</keyword>
<evidence type="ECO:0000259" key="6">
    <source>
        <dbReference type="PROSITE" id="PS50977"/>
    </source>
</evidence>
<accession>A0ABT4SIZ9</accession>
<dbReference type="PRINTS" id="PR00455">
    <property type="entry name" value="HTHTETR"/>
</dbReference>
<feature type="DNA-binding region" description="H-T-H motif" evidence="4">
    <location>
        <begin position="37"/>
        <end position="56"/>
    </location>
</feature>
<dbReference type="InterPro" id="IPR036271">
    <property type="entry name" value="Tet_transcr_reg_TetR-rel_C_sf"/>
</dbReference>
<gene>
    <name evidence="7" type="ORF">OUY22_27235</name>
</gene>
<protein>
    <submittedName>
        <fullName evidence="7">TetR/AcrR family transcriptional regulator</fullName>
    </submittedName>
</protein>
<evidence type="ECO:0000256" key="1">
    <source>
        <dbReference type="ARBA" id="ARBA00023015"/>
    </source>
</evidence>
<keyword evidence="8" id="KW-1185">Reference proteome</keyword>
<dbReference type="InterPro" id="IPR011075">
    <property type="entry name" value="TetR_C"/>
</dbReference>
<dbReference type="Pfam" id="PF00440">
    <property type="entry name" value="TetR_N"/>
    <property type="match status" value="1"/>
</dbReference>